<protein>
    <recommendedName>
        <fullName evidence="4">NB-ARC domain-containing protein</fullName>
    </recommendedName>
</protein>
<evidence type="ECO:0000313" key="3">
    <source>
        <dbReference type="Proteomes" id="UP001218218"/>
    </source>
</evidence>
<organism evidence="2 3">
    <name type="scientific">Mycena albidolilacea</name>
    <dbReference type="NCBI Taxonomy" id="1033008"/>
    <lineage>
        <taxon>Eukaryota</taxon>
        <taxon>Fungi</taxon>
        <taxon>Dikarya</taxon>
        <taxon>Basidiomycota</taxon>
        <taxon>Agaricomycotina</taxon>
        <taxon>Agaricomycetes</taxon>
        <taxon>Agaricomycetidae</taxon>
        <taxon>Agaricales</taxon>
        <taxon>Marasmiineae</taxon>
        <taxon>Mycenaceae</taxon>
        <taxon>Mycena</taxon>
    </lineage>
</organism>
<comment type="caution">
    <text evidence="2">The sequence shown here is derived from an EMBL/GenBank/DDBJ whole genome shotgun (WGS) entry which is preliminary data.</text>
</comment>
<name>A0AAD6Z684_9AGAR</name>
<evidence type="ECO:0000256" key="1">
    <source>
        <dbReference type="SAM" id="MobiDB-lite"/>
    </source>
</evidence>
<gene>
    <name evidence="2" type="ORF">DFH08DRAFT_823428</name>
</gene>
<feature type="region of interest" description="Disordered" evidence="1">
    <location>
        <begin position="828"/>
        <end position="858"/>
    </location>
</feature>
<dbReference type="InterPro" id="IPR027417">
    <property type="entry name" value="P-loop_NTPase"/>
</dbReference>
<evidence type="ECO:0008006" key="4">
    <source>
        <dbReference type="Google" id="ProtNLM"/>
    </source>
</evidence>
<dbReference type="Gene3D" id="3.40.50.300">
    <property type="entry name" value="P-loop containing nucleotide triphosphate hydrolases"/>
    <property type="match status" value="1"/>
</dbReference>
<sequence>MLNHAGSTSSHSIFISSVHIHVNLSLYDLGQSGADAGLLNCTDFSSDEIRELVLYFSAHHHLVGPHLDHPSLSRNIANIQSPGFTNDSSSVVFGDLAGVRDARRYHSSSNSWQLGVQHGVSGNGQTSIMAAGLDENPWSTAHIWIQLRADPSKGETDGVEMMMLNREIWHLSWMGNQFPRQRHCCEETHIIWKHIPDPYCTMPRQSTLTEICVNNIIECLTPALTLLIELNDAFGLPFIQSIGNAVESMIGMAQLMENIHPVLYAIINLYLKSGTVESLDPGVLHNIGRTRPKIYTFFKAQPDETKLKHLFRNHEMQNLLEGCHAGLDQAVKVFKITTRPAMISEINAIKKTTQLMHEELLELIQTQCDPVHPQLSVRQVYLGSNGSKNSSTSFSMLPSEPKIFQGCESKVENIMKMLTLESPRIAILGGGGMGKTSLARAVHHPDTSAKFEDRLFVIAESATTSIELAALIGLHVGLNPGPISYNLWFLWEPIQSRGGIEEFLAILTAVEHLALIPLSVKAAQQIFIEITDNVYGKEETVQILQFTDNMPLAVDLIAHLSDYEMSWLDGTLKRQHCYCKLPIPNILSCKAVLLATSLAYQDSNWRLRSLMPVQEHVQQFLPPSTALVQCIHKLFYALLALYKKYNGEQLGSVMNQITQNLANFQEVLILYDYYPTFDREQIITQGMSILELVDSPLLESKFYNALGLYFINSKFDRPQALQFYHRAFELEKMCLDSNPRSSALWIEAVCLGSLGDFRQITDQLQRSSAMLVICSLANGELDHEIAIGLGEIHLQKSEYAEATKIYHHVNAICCEALGAGACREGAARDAAPSGFPPPGTDAGVHTQPCASSGTVALE</sequence>
<accession>A0AAD6Z684</accession>
<feature type="compositionally biased region" description="Polar residues" evidence="1">
    <location>
        <begin position="848"/>
        <end position="858"/>
    </location>
</feature>
<dbReference type="SUPFAM" id="SSF52540">
    <property type="entry name" value="P-loop containing nucleoside triphosphate hydrolases"/>
    <property type="match status" value="1"/>
</dbReference>
<dbReference type="AlphaFoldDB" id="A0AAD6Z684"/>
<dbReference type="EMBL" id="JARIHO010000081">
    <property type="protein sequence ID" value="KAJ7309488.1"/>
    <property type="molecule type" value="Genomic_DNA"/>
</dbReference>
<dbReference type="Proteomes" id="UP001218218">
    <property type="component" value="Unassembled WGS sequence"/>
</dbReference>
<evidence type="ECO:0000313" key="2">
    <source>
        <dbReference type="EMBL" id="KAJ7309488.1"/>
    </source>
</evidence>
<reference evidence="2" key="1">
    <citation type="submission" date="2023-03" db="EMBL/GenBank/DDBJ databases">
        <title>Massive genome expansion in bonnet fungi (Mycena s.s.) driven by repeated elements and novel gene families across ecological guilds.</title>
        <authorList>
            <consortium name="Lawrence Berkeley National Laboratory"/>
            <person name="Harder C.B."/>
            <person name="Miyauchi S."/>
            <person name="Viragh M."/>
            <person name="Kuo A."/>
            <person name="Thoen E."/>
            <person name="Andreopoulos B."/>
            <person name="Lu D."/>
            <person name="Skrede I."/>
            <person name="Drula E."/>
            <person name="Henrissat B."/>
            <person name="Morin E."/>
            <person name="Kohler A."/>
            <person name="Barry K."/>
            <person name="LaButti K."/>
            <person name="Morin E."/>
            <person name="Salamov A."/>
            <person name="Lipzen A."/>
            <person name="Mereny Z."/>
            <person name="Hegedus B."/>
            <person name="Baldrian P."/>
            <person name="Stursova M."/>
            <person name="Weitz H."/>
            <person name="Taylor A."/>
            <person name="Grigoriev I.V."/>
            <person name="Nagy L.G."/>
            <person name="Martin F."/>
            <person name="Kauserud H."/>
        </authorList>
    </citation>
    <scope>NUCLEOTIDE SEQUENCE</scope>
    <source>
        <strain evidence="2">CBHHK002</strain>
    </source>
</reference>
<keyword evidence="3" id="KW-1185">Reference proteome</keyword>
<proteinExistence type="predicted"/>